<proteinExistence type="predicted"/>
<keyword evidence="2" id="KW-1185">Reference proteome</keyword>
<dbReference type="Proteomes" id="UP000230066">
    <property type="component" value="Unassembled WGS sequence"/>
</dbReference>
<name>A0A4E0RSI9_FASHE</name>
<comment type="caution">
    <text evidence="1">The sequence shown here is derived from an EMBL/GenBank/DDBJ whole genome shotgun (WGS) entry which is preliminary data.</text>
</comment>
<evidence type="ECO:0000313" key="2">
    <source>
        <dbReference type="Proteomes" id="UP000230066"/>
    </source>
</evidence>
<dbReference type="EMBL" id="JXXN02002120">
    <property type="protein sequence ID" value="THD23487.1"/>
    <property type="molecule type" value="Genomic_DNA"/>
</dbReference>
<accession>A0A4E0RSI9</accession>
<gene>
    <name evidence="1" type="ORF">D915_005695</name>
</gene>
<evidence type="ECO:0000313" key="1">
    <source>
        <dbReference type="EMBL" id="THD23487.1"/>
    </source>
</evidence>
<protein>
    <submittedName>
        <fullName evidence="1">Uncharacterized protein</fullName>
    </submittedName>
</protein>
<reference evidence="1" key="1">
    <citation type="submission" date="2019-03" db="EMBL/GenBank/DDBJ databases">
        <title>Improved annotation for the trematode Fasciola hepatica.</title>
        <authorList>
            <person name="Choi Y.-J."/>
            <person name="Martin J."/>
            <person name="Mitreva M."/>
        </authorList>
    </citation>
    <scope>NUCLEOTIDE SEQUENCE [LARGE SCALE GENOMIC DNA]</scope>
</reference>
<dbReference type="AlphaFoldDB" id="A0A4E0RSI9"/>
<sequence>MPNSFPIFLFSNSLQVLTSTQRKALDHDGYLQADYQVLTAGPRYSGLVYWIEVDVHERKIIAQRDAILKRT</sequence>
<organism evidence="1 2">
    <name type="scientific">Fasciola hepatica</name>
    <name type="common">Liver fluke</name>
    <dbReference type="NCBI Taxonomy" id="6192"/>
    <lineage>
        <taxon>Eukaryota</taxon>
        <taxon>Metazoa</taxon>
        <taxon>Spiralia</taxon>
        <taxon>Lophotrochozoa</taxon>
        <taxon>Platyhelminthes</taxon>
        <taxon>Trematoda</taxon>
        <taxon>Digenea</taxon>
        <taxon>Plagiorchiida</taxon>
        <taxon>Echinostomata</taxon>
        <taxon>Echinostomatoidea</taxon>
        <taxon>Fasciolidae</taxon>
        <taxon>Fasciola</taxon>
    </lineage>
</organism>